<accession>A0A8S0Q8F9</accession>
<gene>
    <name evidence="2" type="ORF">OLEA9_A045805</name>
</gene>
<dbReference type="EMBL" id="CACTIH010000535">
    <property type="protein sequence ID" value="CAA2961376.1"/>
    <property type="molecule type" value="Genomic_DNA"/>
</dbReference>
<keyword evidence="1" id="KW-0812">Transmembrane</keyword>
<comment type="caution">
    <text evidence="2">The sequence shown here is derived from an EMBL/GenBank/DDBJ whole genome shotgun (WGS) entry which is preliminary data.</text>
</comment>
<organism evidence="2 3">
    <name type="scientific">Olea europaea subsp. europaea</name>
    <dbReference type="NCBI Taxonomy" id="158383"/>
    <lineage>
        <taxon>Eukaryota</taxon>
        <taxon>Viridiplantae</taxon>
        <taxon>Streptophyta</taxon>
        <taxon>Embryophyta</taxon>
        <taxon>Tracheophyta</taxon>
        <taxon>Spermatophyta</taxon>
        <taxon>Magnoliopsida</taxon>
        <taxon>eudicotyledons</taxon>
        <taxon>Gunneridae</taxon>
        <taxon>Pentapetalae</taxon>
        <taxon>asterids</taxon>
        <taxon>lamiids</taxon>
        <taxon>Lamiales</taxon>
        <taxon>Oleaceae</taxon>
        <taxon>Oleeae</taxon>
        <taxon>Olea</taxon>
    </lineage>
</organism>
<dbReference type="Gramene" id="OE9A045805T1">
    <property type="protein sequence ID" value="OE9A045805C1"/>
    <property type="gene ID" value="OE9A045805"/>
</dbReference>
<feature type="transmembrane region" description="Helical" evidence="1">
    <location>
        <begin position="69"/>
        <end position="87"/>
    </location>
</feature>
<keyword evidence="3" id="KW-1185">Reference proteome</keyword>
<dbReference type="Proteomes" id="UP000594638">
    <property type="component" value="Unassembled WGS sequence"/>
</dbReference>
<protein>
    <recommendedName>
        <fullName evidence="4">Transmembrane protein</fullName>
    </recommendedName>
</protein>
<sequence length="103" mass="10866">MRSLPIQLVATLIADSTLLRIVVEICYAQWSGFVAPRSDVDFWCVFRFGGGCGFVGVMVVYLVGGDGSGSVVVMMMLAEVFEIVVLLSGSGGADSSDDGFDSD</sequence>
<evidence type="ECO:0000313" key="3">
    <source>
        <dbReference type="Proteomes" id="UP000594638"/>
    </source>
</evidence>
<evidence type="ECO:0008006" key="4">
    <source>
        <dbReference type="Google" id="ProtNLM"/>
    </source>
</evidence>
<proteinExistence type="predicted"/>
<reference evidence="2 3" key="1">
    <citation type="submission" date="2019-12" db="EMBL/GenBank/DDBJ databases">
        <authorList>
            <person name="Alioto T."/>
            <person name="Alioto T."/>
            <person name="Gomez Garrido J."/>
        </authorList>
    </citation>
    <scope>NUCLEOTIDE SEQUENCE [LARGE SCALE GENOMIC DNA]</scope>
</reference>
<keyword evidence="1" id="KW-1133">Transmembrane helix</keyword>
<evidence type="ECO:0000256" key="1">
    <source>
        <dbReference type="SAM" id="Phobius"/>
    </source>
</evidence>
<name>A0A8S0Q8F9_OLEEU</name>
<evidence type="ECO:0000313" key="2">
    <source>
        <dbReference type="EMBL" id="CAA2961376.1"/>
    </source>
</evidence>
<keyword evidence="1" id="KW-0472">Membrane</keyword>
<dbReference type="AlphaFoldDB" id="A0A8S0Q8F9"/>
<feature type="transmembrane region" description="Helical" evidence="1">
    <location>
        <begin position="40"/>
        <end position="63"/>
    </location>
</feature>